<feature type="non-terminal residue" evidence="5">
    <location>
        <position position="1"/>
    </location>
</feature>
<dbReference type="GO" id="GO:0009611">
    <property type="term" value="P:response to wounding"/>
    <property type="evidence" value="ECO:0007669"/>
    <property type="project" value="UniProtKB-UniRule"/>
</dbReference>
<dbReference type="EMBL" id="QEFC01000330">
    <property type="protein sequence ID" value="KAE9464586.1"/>
    <property type="molecule type" value="Genomic_DNA"/>
</dbReference>
<dbReference type="InterPro" id="IPR010399">
    <property type="entry name" value="Tify_dom"/>
</dbReference>
<dbReference type="OrthoDB" id="1937734at2759"/>
<organism evidence="5 6">
    <name type="scientific">Rhododendron williamsianum</name>
    <dbReference type="NCBI Taxonomy" id="262921"/>
    <lineage>
        <taxon>Eukaryota</taxon>
        <taxon>Viridiplantae</taxon>
        <taxon>Streptophyta</taxon>
        <taxon>Embryophyta</taxon>
        <taxon>Tracheophyta</taxon>
        <taxon>Spermatophyta</taxon>
        <taxon>Magnoliopsida</taxon>
        <taxon>eudicotyledons</taxon>
        <taxon>Gunneridae</taxon>
        <taxon>Pentapetalae</taxon>
        <taxon>asterids</taxon>
        <taxon>Ericales</taxon>
        <taxon>Ericaceae</taxon>
        <taxon>Ericoideae</taxon>
        <taxon>Rhodoreae</taxon>
        <taxon>Rhododendron</taxon>
    </lineage>
</organism>
<comment type="similarity">
    <text evidence="1 2">Belongs to the TIFY/JAZ family.</text>
</comment>
<keyword evidence="6" id="KW-1185">Reference proteome</keyword>
<name>A0A6A4LU85_9ERIC</name>
<evidence type="ECO:0000256" key="2">
    <source>
        <dbReference type="RuleBase" id="RU369065"/>
    </source>
</evidence>
<gene>
    <name evidence="5" type="ORF">C3L33_03507</name>
</gene>
<dbReference type="GO" id="GO:0005634">
    <property type="term" value="C:nucleus"/>
    <property type="evidence" value="ECO:0007669"/>
    <property type="project" value="UniProtKB-SubCell"/>
</dbReference>
<dbReference type="PROSITE" id="PS51320">
    <property type="entry name" value="TIFY"/>
    <property type="match status" value="1"/>
</dbReference>
<dbReference type="PANTHER" id="PTHR33077:SF140">
    <property type="entry name" value="PROTEIN TIFY 10B"/>
    <property type="match status" value="1"/>
</dbReference>
<feature type="region of interest" description="Disordered" evidence="3">
    <location>
        <begin position="1"/>
        <end position="24"/>
    </location>
</feature>
<proteinExistence type="inferred from homology"/>
<evidence type="ECO:0000256" key="1">
    <source>
        <dbReference type="ARBA" id="ARBA00008614"/>
    </source>
</evidence>
<dbReference type="InterPro" id="IPR040390">
    <property type="entry name" value="TIFY/JAZ"/>
</dbReference>
<accession>A0A6A4LU85</accession>
<keyword evidence="2" id="KW-1184">Jasmonic acid signaling pathway</keyword>
<reference evidence="5 6" key="1">
    <citation type="journal article" date="2019" name="Genome Biol. Evol.">
        <title>The Rhododendron genome and chromosomal organization provide insight into shared whole-genome duplications across the heath family (Ericaceae).</title>
        <authorList>
            <person name="Soza V.L."/>
            <person name="Lindsley D."/>
            <person name="Waalkes A."/>
            <person name="Ramage E."/>
            <person name="Patwardhan R.P."/>
            <person name="Burton J.N."/>
            <person name="Adey A."/>
            <person name="Kumar A."/>
            <person name="Qiu R."/>
            <person name="Shendure J."/>
            <person name="Hall B."/>
        </authorList>
    </citation>
    <scope>NUCLEOTIDE SEQUENCE [LARGE SCALE GENOMIC DNA]</scope>
    <source>
        <strain evidence="5">RSF 1966-606</strain>
    </source>
</reference>
<keyword evidence="2" id="KW-0539">Nucleus</keyword>
<dbReference type="Pfam" id="PF06200">
    <property type="entry name" value="tify"/>
    <property type="match status" value="1"/>
</dbReference>
<dbReference type="AlphaFoldDB" id="A0A6A4LU85"/>
<evidence type="ECO:0000256" key="3">
    <source>
        <dbReference type="SAM" id="MobiDB-lite"/>
    </source>
</evidence>
<comment type="domain">
    <text evidence="2">The jas domain is required for interaction with COI1.</text>
</comment>
<comment type="caution">
    <text evidence="5">The sequence shown here is derived from an EMBL/GenBank/DDBJ whole genome shotgun (WGS) entry which is preliminary data.</text>
</comment>
<dbReference type="GO" id="GO:2000022">
    <property type="term" value="P:regulation of jasmonic acid mediated signaling pathway"/>
    <property type="evidence" value="ECO:0007669"/>
    <property type="project" value="UniProtKB-UniRule"/>
</dbReference>
<evidence type="ECO:0000313" key="5">
    <source>
        <dbReference type="EMBL" id="KAE9464586.1"/>
    </source>
</evidence>
<dbReference type="Proteomes" id="UP000428333">
    <property type="component" value="Linkage Group LG02"/>
</dbReference>
<evidence type="ECO:0000313" key="6">
    <source>
        <dbReference type="Proteomes" id="UP000428333"/>
    </source>
</evidence>
<dbReference type="GO" id="GO:0031347">
    <property type="term" value="P:regulation of defense response"/>
    <property type="evidence" value="ECO:0007669"/>
    <property type="project" value="UniProtKB-UniRule"/>
</dbReference>
<dbReference type="PANTHER" id="PTHR33077">
    <property type="entry name" value="PROTEIN TIFY 4A-RELATED-RELATED"/>
    <property type="match status" value="1"/>
</dbReference>
<dbReference type="SMART" id="SM00979">
    <property type="entry name" value="TIFY"/>
    <property type="match status" value="1"/>
</dbReference>
<comment type="function">
    <text evidence="2">Repressor of jasmonate responses.</text>
</comment>
<protein>
    <recommendedName>
        <fullName evidence="2">Protein TIFY</fullName>
    </recommendedName>
    <alternativeName>
        <fullName evidence="2">Jasmonate ZIM domain-containing protein</fullName>
    </alternativeName>
</protein>
<evidence type="ECO:0000259" key="4">
    <source>
        <dbReference type="PROSITE" id="PS51320"/>
    </source>
</evidence>
<sequence>MPSSSEFSESGRFAGQRAPEKSTNFTQTCSMLSQYLKEKGTFGDLSLGMTRGPDTNGIPETSPQMMAATTMNLFPVANKLGDVSVASTRNAALMMSRNFASMELFPQNSGLVKEEISKKVDSSGNKSESGTAQMTIFYGGRVIVLNDFPADKAKEIMLLASNGSSHNLSSMPRPRSRNQSNLLIWFPLTQAFCLILEPTWYQSASSGLLNPSLLICQKLQGKPHSPVFWRRGKIGKNFKKPDQIECV</sequence>
<comment type="subcellular location">
    <subcellularLocation>
        <location evidence="2">Nucleus</location>
    </subcellularLocation>
</comment>
<feature type="domain" description="Tify" evidence="4">
    <location>
        <begin position="127"/>
        <end position="162"/>
    </location>
</feature>